<keyword evidence="5" id="KW-1185">Reference proteome</keyword>
<dbReference type="Pfam" id="PF13193">
    <property type="entry name" value="AMP-binding_C"/>
    <property type="match status" value="1"/>
</dbReference>
<dbReference type="PANTHER" id="PTHR43201:SF5">
    <property type="entry name" value="MEDIUM-CHAIN ACYL-COA LIGASE ACSF2, MITOCHONDRIAL"/>
    <property type="match status" value="1"/>
</dbReference>
<comment type="similarity">
    <text evidence="1">Belongs to the ATP-dependent AMP-binding enzyme family.</text>
</comment>
<name>A0A2R7YUG1_9ACTN</name>
<reference evidence="4 5" key="1">
    <citation type="submission" date="2018-03" db="EMBL/GenBank/DDBJ databases">
        <authorList>
            <person name="Keele B.F."/>
        </authorList>
    </citation>
    <scope>NUCLEOTIDE SEQUENCE [LARGE SCALE GENOMIC DNA]</scope>
    <source>
        <strain evidence="4 5">IB-3</strain>
    </source>
</reference>
<keyword evidence="2 4" id="KW-0436">Ligase</keyword>
<comment type="caution">
    <text evidence="4">The sequence shown here is derived from an EMBL/GenBank/DDBJ whole genome shotgun (WGS) entry which is preliminary data.</text>
</comment>
<evidence type="ECO:0000313" key="5">
    <source>
        <dbReference type="Proteomes" id="UP000244867"/>
    </source>
</evidence>
<dbReference type="Gene3D" id="3.40.50.12780">
    <property type="entry name" value="N-terminal domain of ligase-like"/>
    <property type="match status" value="1"/>
</dbReference>
<organism evidence="4 5">
    <name type="scientific">Nocardioides currus</name>
    <dbReference type="NCBI Taxonomy" id="2133958"/>
    <lineage>
        <taxon>Bacteria</taxon>
        <taxon>Bacillati</taxon>
        <taxon>Actinomycetota</taxon>
        <taxon>Actinomycetes</taxon>
        <taxon>Propionibacteriales</taxon>
        <taxon>Nocardioidaceae</taxon>
        <taxon>Nocardioides</taxon>
    </lineage>
</organism>
<dbReference type="SUPFAM" id="SSF56801">
    <property type="entry name" value="Acetyl-CoA synthetase-like"/>
    <property type="match status" value="1"/>
</dbReference>
<dbReference type="GO" id="GO:0006631">
    <property type="term" value="P:fatty acid metabolic process"/>
    <property type="evidence" value="ECO:0007669"/>
    <property type="project" value="TreeGrafter"/>
</dbReference>
<protein>
    <submittedName>
        <fullName evidence="4">O-succinylbenzoate--CoA ligase</fullName>
    </submittedName>
</protein>
<dbReference type="GO" id="GO:0031956">
    <property type="term" value="F:medium-chain fatty acid-CoA ligase activity"/>
    <property type="evidence" value="ECO:0007669"/>
    <property type="project" value="TreeGrafter"/>
</dbReference>
<proteinExistence type="inferred from homology"/>
<sequence>MPQPDALHVARCDDPVAAFVDAHRHQRSLALPTSGTSQRPRTVVRTTDSWVDSFEHVARLLGLDARSRVWIPGPLASTMNLFAAVHADWAGATRVDGPAGATHAHLTPSALRQRLASDPADLAGVHVLVAGDRLDPTTYAAALAAGVDVSHYYGAAELSFVAWGDHADELRPFPGVEVEARHGELWVRSPYVCDGYLEPDRSLRRDDDGWTTVGDRGVVDDGRVVVLGRGGGITTGGATVVVADIEALLRRGATGEVAVVGLPHPDLGAVVAAVVTRDEDLPALRDLARHDLEPAQRPRRWFHLDALPVTEAGKVDRDALLAALTTDGVA</sequence>
<dbReference type="Gene3D" id="3.30.300.30">
    <property type="match status" value="1"/>
</dbReference>
<evidence type="ECO:0000256" key="2">
    <source>
        <dbReference type="ARBA" id="ARBA00022598"/>
    </source>
</evidence>
<accession>A0A2R7YUG1</accession>
<feature type="domain" description="AMP-binding enzyme C-terminal" evidence="3">
    <location>
        <begin position="247"/>
        <end position="314"/>
    </location>
</feature>
<dbReference type="AlphaFoldDB" id="A0A2R7YUG1"/>
<evidence type="ECO:0000256" key="1">
    <source>
        <dbReference type="ARBA" id="ARBA00006432"/>
    </source>
</evidence>
<evidence type="ECO:0000313" key="4">
    <source>
        <dbReference type="EMBL" id="PUA80012.1"/>
    </source>
</evidence>
<dbReference type="OrthoDB" id="5240965at2"/>
<dbReference type="EMBL" id="PYXZ01000007">
    <property type="protein sequence ID" value="PUA80012.1"/>
    <property type="molecule type" value="Genomic_DNA"/>
</dbReference>
<dbReference type="InterPro" id="IPR042099">
    <property type="entry name" value="ANL_N_sf"/>
</dbReference>
<evidence type="ECO:0000259" key="3">
    <source>
        <dbReference type="Pfam" id="PF13193"/>
    </source>
</evidence>
<gene>
    <name evidence="4" type="ORF">C7S10_15765</name>
</gene>
<dbReference type="InterPro" id="IPR025110">
    <property type="entry name" value="AMP-bd_C"/>
</dbReference>
<dbReference type="PANTHER" id="PTHR43201">
    <property type="entry name" value="ACYL-COA SYNTHETASE"/>
    <property type="match status" value="1"/>
</dbReference>
<dbReference type="RefSeq" id="WP_108345402.1">
    <property type="nucleotide sequence ID" value="NZ_PYXZ01000007.1"/>
</dbReference>
<dbReference type="Proteomes" id="UP000244867">
    <property type="component" value="Unassembled WGS sequence"/>
</dbReference>
<dbReference type="InterPro" id="IPR045851">
    <property type="entry name" value="AMP-bd_C_sf"/>
</dbReference>